<keyword evidence="5" id="KW-0862">Zinc</keyword>
<dbReference type="SMART" id="SM00355">
    <property type="entry name" value="ZnF_C2H2"/>
    <property type="match status" value="2"/>
</dbReference>
<dbReference type="PANTHER" id="PTHR47427:SF1">
    <property type="entry name" value="PROTEIN STE12"/>
    <property type="match status" value="1"/>
</dbReference>
<gene>
    <name evidence="7" type="ORF">OnM2_048005</name>
</gene>
<dbReference type="GO" id="GO:0005634">
    <property type="term" value="C:nucleus"/>
    <property type="evidence" value="ECO:0007669"/>
    <property type="project" value="UniProtKB-SubCell"/>
</dbReference>
<dbReference type="InterPro" id="IPR036236">
    <property type="entry name" value="Znf_C2H2_sf"/>
</dbReference>
<evidence type="ECO:0000256" key="3">
    <source>
        <dbReference type="ARBA" id="ARBA00023163"/>
    </source>
</evidence>
<dbReference type="GO" id="GO:1990526">
    <property type="term" value="C:Ste12p-Dig1p-Dig2p complex"/>
    <property type="evidence" value="ECO:0007669"/>
    <property type="project" value="TreeGrafter"/>
</dbReference>
<sequence length="466" mass="52919">MASYCTTRKLPFSSLSQTPFYLETQSITSIAPTNVSSPRYTGIPWEHTAFLNTSPISNYNISNGNHQYSTSDWFPASSIHTEVGDINLLTHDNQTEGFKYSPSCSSYSSGVEWTQNLMKDSNFSSRCPPQNEYFTFPNLNTRHPLLGHDSSLQDLHIMTSMAGYQVTARNVSQHVIKLQTPMMEREDEPIDQSRSSKVINLIPSDTVYLPRPVKKCDFKGCGRKFGREEHLKRHKKIHLKTEKFTCPFCGKSCSRFDNLQAHIKRHDKGDPNRPNRRTKYFEEAALIIEQMSKKRLKDPFRMKLSAAIEGHQFPEDSNPNPLLISIAFTTDSPEKNMFCNLLQCFEAKFGNLKERIASCNLKLTKTNYSLSQTQQQVTDQNANLANAYQQLLSLEPTYSQQLNSNLPLITSLNSELSKVNMHRSTNNDKIAALNDKVSTLQADKTNLRAELSSNVKPIKSIDLLEI</sequence>
<keyword evidence="5" id="KW-0863">Zinc-finger</keyword>
<dbReference type="AlphaFoldDB" id="A0A420HTJ4"/>
<dbReference type="PROSITE" id="PS00028">
    <property type="entry name" value="ZINC_FINGER_C2H2_1"/>
    <property type="match status" value="2"/>
</dbReference>
<evidence type="ECO:0000259" key="6">
    <source>
        <dbReference type="PROSITE" id="PS50157"/>
    </source>
</evidence>
<comment type="subcellular location">
    <subcellularLocation>
        <location evidence="1">Nucleus</location>
    </subcellularLocation>
</comment>
<dbReference type="STRING" id="212602.A0A420HTJ4"/>
<reference evidence="7 8" key="1">
    <citation type="journal article" date="2018" name="BMC Genomics">
        <title>Comparative genome analyses reveal sequence features reflecting distinct modes of host-adaptation between dicot and monocot powdery mildew.</title>
        <authorList>
            <person name="Wu Y."/>
            <person name="Ma X."/>
            <person name="Pan Z."/>
            <person name="Kale S.D."/>
            <person name="Song Y."/>
            <person name="King H."/>
            <person name="Zhang Q."/>
            <person name="Presley C."/>
            <person name="Deng X."/>
            <person name="Wei C.I."/>
            <person name="Xiao S."/>
        </authorList>
    </citation>
    <scope>NUCLEOTIDE SEQUENCE [LARGE SCALE GENOMIC DNA]</scope>
    <source>
        <strain evidence="7">UMSG2</strain>
    </source>
</reference>
<dbReference type="GO" id="GO:0008270">
    <property type="term" value="F:zinc ion binding"/>
    <property type="evidence" value="ECO:0007669"/>
    <property type="project" value="UniProtKB-KW"/>
</dbReference>
<feature type="domain" description="C2H2-type" evidence="6">
    <location>
        <begin position="244"/>
        <end position="271"/>
    </location>
</feature>
<protein>
    <recommendedName>
        <fullName evidence="6">C2H2-type domain-containing protein</fullName>
    </recommendedName>
</protein>
<dbReference type="Pfam" id="PF00096">
    <property type="entry name" value="zf-C2H2"/>
    <property type="match status" value="2"/>
</dbReference>
<dbReference type="Gene3D" id="3.30.160.60">
    <property type="entry name" value="Classic Zinc Finger"/>
    <property type="match status" value="2"/>
</dbReference>
<dbReference type="InterPro" id="IPR052127">
    <property type="entry name" value="STE12_transcription_factor"/>
</dbReference>
<evidence type="ECO:0000256" key="2">
    <source>
        <dbReference type="ARBA" id="ARBA00023015"/>
    </source>
</evidence>
<keyword evidence="2" id="KW-0805">Transcription regulation</keyword>
<evidence type="ECO:0000256" key="4">
    <source>
        <dbReference type="ARBA" id="ARBA00023242"/>
    </source>
</evidence>
<evidence type="ECO:0000313" key="7">
    <source>
        <dbReference type="EMBL" id="RKF60727.1"/>
    </source>
</evidence>
<dbReference type="SUPFAM" id="SSF57667">
    <property type="entry name" value="beta-beta-alpha zinc fingers"/>
    <property type="match status" value="1"/>
</dbReference>
<dbReference type="EMBL" id="MCFK01004834">
    <property type="protein sequence ID" value="RKF60727.1"/>
    <property type="molecule type" value="Genomic_DNA"/>
</dbReference>
<evidence type="ECO:0000313" key="8">
    <source>
        <dbReference type="Proteomes" id="UP000286134"/>
    </source>
</evidence>
<keyword evidence="5" id="KW-0479">Metal-binding</keyword>
<name>A0A420HTJ4_9PEZI</name>
<dbReference type="PROSITE" id="PS50157">
    <property type="entry name" value="ZINC_FINGER_C2H2_2"/>
    <property type="match status" value="2"/>
</dbReference>
<proteinExistence type="predicted"/>
<keyword evidence="4" id="KW-0539">Nucleus</keyword>
<dbReference type="GO" id="GO:1990527">
    <property type="term" value="C:Tec1p-Ste12p-Dig1p complex"/>
    <property type="evidence" value="ECO:0007669"/>
    <property type="project" value="TreeGrafter"/>
</dbReference>
<accession>A0A420HTJ4</accession>
<evidence type="ECO:0000256" key="1">
    <source>
        <dbReference type="ARBA" id="ARBA00004123"/>
    </source>
</evidence>
<feature type="domain" description="C2H2-type" evidence="6">
    <location>
        <begin position="214"/>
        <end position="243"/>
    </location>
</feature>
<dbReference type="PANTHER" id="PTHR47427">
    <property type="entry name" value="PROTEIN STE12"/>
    <property type="match status" value="1"/>
</dbReference>
<dbReference type="Proteomes" id="UP000286134">
    <property type="component" value="Unassembled WGS sequence"/>
</dbReference>
<dbReference type="OrthoDB" id="654211at2759"/>
<evidence type="ECO:0000256" key="5">
    <source>
        <dbReference type="PROSITE-ProRule" id="PRU00042"/>
    </source>
</evidence>
<dbReference type="GO" id="GO:0003700">
    <property type="term" value="F:DNA-binding transcription factor activity"/>
    <property type="evidence" value="ECO:0007669"/>
    <property type="project" value="TreeGrafter"/>
</dbReference>
<keyword evidence="8" id="KW-1185">Reference proteome</keyword>
<dbReference type="InterPro" id="IPR013087">
    <property type="entry name" value="Znf_C2H2_type"/>
</dbReference>
<keyword evidence="3" id="KW-0804">Transcription</keyword>
<organism evidence="7 8">
    <name type="scientific">Erysiphe neolycopersici</name>
    <dbReference type="NCBI Taxonomy" id="212602"/>
    <lineage>
        <taxon>Eukaryota</taxon>
        <taxon>Fungi</taxon>
        <taxon>Dikarya</taxon>
        <taxon>Ascomycota</taxon>
        <taxon>Pezizomycotina</taxon>
        <taxon>Leotiomycetes</taxon>
        <taxon>Erysiphales</taxon>
        <taxon>Erysiphaceae</taxon>
        <taxon>Erysiphe</taxon>
    </lineage>
</organism>
<comment type="caution">
    <text evidence="7">The sequence shown here is derived from an EMBL/GenBank/DDBJ whole genome shotgun (WGS) entry which is preliminary data.</text>
</comment>